<dbReference type="InterPro" id="IPR020557">
    <property type="entry name" value="Fumarate_lyase_CS"/>
</dbReference>
<organism evidence="6 7">
    <name type="scientific">Herpetosiphon aurantiacus (strain ATCC 23779 / DSM 785 / 114-95)</name>
    <dbReference type="NCBI Taxonomy" id="316274"/>
    <lineage>
        <taxon>Bacteria</taxon>
        <taxon>Bacillati</taxon>
        <taxon>Chloroflexota</taxon>
        <taxon>Chloroflexia</taxon>
        <taxon>Herpetosiphonales</taxon>
        <taxon>Herpetosiphonaceae</taxon>
        <taxon>Herpetosiphon</taxon>
    </lineage>
</organism>
<keyword evidence="7" id="KW-1185">Reference proteome</keyword>
<protein>
    <recommendedName>
        <fullName evidence="2">aspartate ammonia-lyase</fullName>
        <ecNumber evidence="2">4.3.1.1</ecNumber>
    </recommendedName>
</protein>
<feature type="domain" description="Fumarate lyase N-terminal" evidence="4">
    <location>
        <begin position="13"/>
        <end position="343"/>
    </location>
</feature>
<dbReference type="InterPro" id="IPR022761">
    <property type="entry name" value="Fumarate_lyase_N"/>
</dbReference>
<dbReference type="GO" id="GO:0008797">
    <property type="term" value="F:aspartate ammonia-lyase activity"/>
    <property type="evidence" value="ECO:0007669"/>
    <property type="project" value="UniProtKB-EC"/>
</dbReference>
<dbReference type="PANTHER" id="PTHR42696">
    <property type="entry name" value="ASPARTATE AMMONIA-LYASE"/>
    <property type="match status" value="1"/>
</dbReference>
<dbReference type="InterPro" id="IPR000362">
    <property type="entry name" value="Fumarate_lyase_fam"/>
</dbReference>
<sequence length="473" mass="50839">MSAEFRVEKDSLGEVQVPAWALYGAQTQRAVQNFPISGLKQYPAFIWSMATIKKAAALVHQDLALLDAKMAAAIVQAADEVIDGKLNDHFVVDPFQAGAGTSHNMNINEVISNRANQILGYEIDDPKKPVNPNDHVNMAQSTNDTIPTALRLGALWRLDELVNTVLGLAETFATKGQEFDHVLKSGRTHLQDAVPVRLGQEFNAYAKAVRLDAKRIQAAGDRLRELGIGGTATGSGLNAHPEYHHRMVTKLMGLTGIELRTSDDLFERMQSMGDQADFSGSMRALCVTLIRIANDLRLLASGPATGLDEIRLPAVQPGSSIMPGKVNPVLAEMLNQACFHVMGNDHAVTLAAQAGQLELNVMMPIIGYNIFQMMDVLIGAVKAFTEKCVLGIQANEEKATGWLAKNAILVTALNPTIGYLKGAEVAKEAMATNRTIREVVVEKGYLTAEEADSLLDVRAMTEGGIFGGGGAGG</sequence>
<dbReference type="FunCoup" id="A9B243">
    <property type="interactions" value="35"/>
</dbReference>
<name>A9B243_HERA2</name>
<dbReference type="Pfam" id="PF10415">
    <property type="entry name" value="FumaraseC_C"/>
    <property type="match status" value="1"/>
</dbReference>
<dbReference type="GO" id="GO:0006099">
    <property type="term" value="P:tricarboxylic acid cycle"/>
    <property type="evidence" value="ECO:0007669"/>
    <property type="project" value="InterPro"/>
</dbReference>
<proteinExistence type="predicted"/>
<dbReference type="PANTHER" id="PTHR42696:SF2">
    <property type="entry name" value="ASPARTATE AMMONIA-LYASE"/>
    <property type="match status" value="1"/>
</dbReference>
<dbReference type="Gene3D" id="1.10.40.30">
    <property type="entry name" value="Fumarase/aspartase (C-terminal domain)"/>
    <property type="match status" value="1"/>
</dbReference>
<evidence type="ECO:0000313" key="6">
    <source>
        <dbReference type="EMBL" id="ABX07393.1"/>
    </source>
</evidence>
<dbReference type="STRING" id="316274.Haur_4762"/>
<dbReference type="Gene3D" id="1.10.275.10">
    <property type="entry name" value="Fumarase/aspartase (N-terminal domain)"/>
    <property type="match status" value="1"/>
</dbReference>
<dbReference type="EC" id="4.3.1.1" evidence="2"/>
<dbReference type="eggNOG" id="COG1027">
    <property type="taxonomic scope" value="Bacteria"/>
</dbReference>
<evidence type="ECO:0000256" key="3">
    <source>
        <dbReference type="ARBA" id="ARBA00023239"/>
    </source>
</evidence>
<dbReference type="Proteomes" id="UP000000787">
    <property type="component" value="Chromosome"/>
</dbReference>
<evidence type="ECO:0000256" key="2">
    <source>
        <dbReference type="ARBA" id="ARBA00012992"/>
    </source>
</evidence>
<dbReference type="Pfam" id="PF00206">
    <property type="entry name" value="Lyase_1"/>
    <property type="match status" value="1"/>
</dbReference>
<dbReference type="FunFam" id="1.10.275.10:FF:000001">
    <property type="entry name" value="Fumarate hydratase, mitochondrial"/>
    <property type="match status" value="1"/>
</dbReference>
<accession>A9B243</accession>
<comment type="catalytic activity">
    <reaction evidence="1">
        <text>L-aspartate = fumarate + NH4(+)</text>
        <dbReference type="Rhea" id="RHEA:16601"/>
        <dbReference type="ChEBI" id="CHEBI:28938"/>
        <dbReference type="ChEBI" id="CHEBI:29806"/>
        <dbReference type="ChEBI" id="CHEBI:29991"/>
        <dbReference type="EC" id="4.3.1.1"/>
    </reaction>
</comment>
<evidence type="ECO:0000259" key="5">
    <source>
        <dbReference type="Pfam" id="PF10415"/>
    </source>
</evidence>
<dbReference type="GO" id="GO:0006531">
    <property type="term" value="P:aspartate metabolic process"/>
    <property type="evidence" value="ECO:0007669"/>
    <property type="project" value="TreeGrafter"/>
</dbReference>
<dbReference type="CDD" id="cd01357">
    <property type="entry name" value="Aspartase"/>
    <property type="match status" value="1"/>
</dbReference>
<dbReference type="InterPro" id="IPR051546">
    <property type="entry name" value="Aspartate_Ammonia-Lyase"/>
</dbReference>
<dbReference type="NCBIfam" id="NF008909">
    <property type="entry name" value="PRK12273.1"/>
    <property type="match status" value="1"/>
</dbReference>
<dbReference type="EMBL" id="CP000875">
    <property type="protein sequence ID" value="ABX07393.1"/>
    <property type="molecule type" value="Genomic_DNA"/>
</dbReference>
<dbReference type="Gene3D" id="1.20.200.10">
    <property type="entry name" value="Fumarase/aspartase (Central domain)"/>
    <property type="match status" value="1"/>
</dbReference>
<dbReference type="FunFam" id="1.10.40.30:FF:000002">
    <property type="entry name" value="Fumarate hydratase class II"/>
    <property type="match status" value="1"/>
</dbReference>
<feature type="domain" description="Fumarase C C-terminal" evidence="5">
    <location>
        <begin position="409"/>
        <end position="462"/>
    </location>
</feature>
<evidence type="ECO:0000256" key="1">
    <source>
        <dbReference type="ARBA" id="ARBA00001494"/>
    </source>
</evidence>
<dbReference type="InterPro" id="IPR008948">
    <property type="entry name" value="L-Aspartase-like"/>
</dbReference>
<dbReference type="InParanoid" id="A9B243"/>
<keyword evidence="3 6" id="KW-0456">Lyase</keyword>
<dbReference type="FunFam" id="1.20.200.10:FF:000001">
    <property type="entry name" value="Fumarate hydratase, mitochondrial"/>
    <property type="match status" value="1"/>
</dbReference>
<evidence type="ECO:0000259" key="4">
    <source>
        <dbReference type="Pfam" id="PF00206"/>
    </source>
</evidence>
<dbReference type="PROSITE" id="PS00163">
    <property type="entry name" value="FUMARATE_LYASES"/>
    <property type="match status" value="1"/>
</dbReference>
<dbReference type="BioCyc" id="HAUR316274:GHYA-4820-MONOMER"/>
<dbReference type="PRINTS" id="PR00149">
    <property type="entry name" value="FUMRATELYASE"/>
</dbReference>
<evidence type="ECO:0000313" key="7">
    <source>
        <dbReference type="Proteomes" id="UP000000787"/>
    </source>
</evidence>
<dbReference type="KEGG" id="hau:Haur_4762"/>
<dbReference type="InterPro" id="IPR024083">
    <property type="entry name" value="Fumarase/histidase_N"/>
</dbReference>
<dbReference type="SUPFAM" id="SSF48557">
    <property type="entry name" value="L-aspartase-like"/>
    <property type="match status" value="1"/>
</dbReference>
<dbReference type="InterPro" id="IPR018951">
    <property type="entry name" value="Fumarase_C_C"/>
</dbReference>
<dbReference type="AlphaFoldDB" id="A9B243"/>
<gene>
    <name evidence="6" type="ordered locus">Haur_4762</name>
</gene>
<dbReference type="PRINTS" id="PR00145">
    <property type="entry name" value="ARGSUCLYASE"/>
</dbReference>
<dbReference type="HOGENOM" id="CLU_021594_4_1_0"/>
<reference evidence="6 7" key="1">
    <citation type="journal article" date="2011" name="Stand. Genomic Sci.">
        <title>Complete genome sequence of the filamentous gliding predatory bacterium Herpetosiphon aurantiacus type strain (114-95(T)).</title>
        <authorList>
            <person name="Kiss H."/>
            <person name="Nett M."/>
            <person name="Domin N."/>
            <person name="Martin K."/>
            <person name="Maresca J.A."/>
            <person name="Copeland A."/>
            <person name="Lapidus A."/>
            <person name="Lucas S."/>
            <person name="Berry K.W."/>
            <person name="Glavina Del Rio T."/>
            <person name="Dalin E."/>
            <person name="Tice H."/>
            <person name="Pitluck S."/>
            <person name="Richardson P."/>
            <person name="Bruce D."/>
            <person name="Goodwin L."/>
            <person name="Han C."/>
            <person name="Detter J.C."/>
            <person name="Schmutz J."/>
            <person name="Brettin T."/>
            <person name="Land M."/>
            <person name="Hauser L."/>
            <person name="Kyrpides N.C."/>
            <person name="Ivanova N."/>
            <person name="Goker M."/>
            <person name="Woyke T."/>
            <person name="Klenk H.P."/>
            <person name="Bryant D.A."/>
        </authorList>
    </citation>
    <scope>NUCLEOTIDE SEQUENCE [LARGE SCALE GENOMIC DNA]</scope>
    <source>
        <strain evidence="7">ATCC 23779 / DSM 785 / 114-95</strain>
    </source>
</reference>
<dbReference type="GO" id="GO:0005829">
    <property type="term" value="C:cytosol"/>
    <property type="evidence" value="ECO:0007669"/>
    <property type="project" value="TreeGrafter"/>
</dbReference>